<dbReference type="RefSeq" id="WP_014810871.1">
    <property type="nucleotide sequence ID" value="NC_018025.1"/>
</dbReference>
<keyword evidence="3 4" id="KW-0597">Phosphoprotein</keyword>
<evidence type="ECO:0000256" key="4">
    <source>
        <dbReference type="PROSITE-ProRule" id="PRU00169"/>
    </source>
</evidence>
<gene>
    <name evidence="8" type="ordered locus">Desti_3072</name>
</gene>
<organism evidence="8 9">
    <name type="scientific">Desulfomonile tiedjei (strain ATCC 49306 / DSM 6799 / DCB-1)</name>
    <dbReference type="NCBI Taxonomy" id="706587"/>
    <lineage>
        <taxon>Bacteria</taxon>
        <taxon>Pseudomonadati</taxon>
        <taxon>Thermodesulfobacteriota</taxon>
        <taxon>Desulfomonilia</taxon>
        <taxon>Desulfomonilales</taxon>
        <taxon>Desulfomonilaceae</taxon>
        <taxon>Desulfomonile</taxon>
    </lineage>
</organism>
<dbReference type="AlphaFoldDB" id="I4C843"/>
<proteinExistence type="predicted"/>
<evidence type="ECO:0000256" key="2">
    <source>
        <dbReference type="ARBA" id="ARBA00012438"/>
    </source>
</evidence>
<dbReference type="InterPro" id="IPR036890">
    <property type="entry name" value="HATPase_C_sf"/>
</dbReference>
<dbReference type="SUPFAM" id="SSF55785">
    <property type="entry name" value="PYP-like sensor domain (PAS domain)"/>
    <property type="match status" value="1"/>
</dbReference>
<keyword evidence="8" id="KW-0418">Kinase</keyword>
<dbReference type="Gene3D" id="3.30.450.20">
    <property type="entry name" value="PAS domain"/>
    <property type="match status" value="1"/>
</dbReference>
<dbReference type="InterPro" id="IPR001789">
    <property type="entry name" value="Sig_transdc_resp-reg_receiver"/>
</dbReference>
<feature type="domain" description="Response regulatory" evidence="6">
    <location>
        <begin position="9"/>
        <end position="123"/>
    </location>
</feature>
<dbReference type="PATRIC" id="fig|706587.4.peg.3494"/>
<dbReference type="OrthoDB" id="9805967at2"/>
<evidence type="ECO:0000313" key="9">
    <source>
        <dbReference type="Proteomes" id="UP000006055"/>
    </source>
</evidence>
<dbReference type="PANTHER" id="PTHR43547:SF2">
    <property type="entry name" value="HYBRID SIGNAL TRANSDUCTION HISTIDINE KINASE C"/>
    <property type="match status" value="1"/>
</dbReference>
<dbReference type="InterPro" id="IPR003594">
    <property type="entry name" value="HATPase_dom"/>
</dbReference>
<feature type="domain" description="Histidine kinase" evidence="5">
    <location>
        <begin position="279"/>
        <end position="491"/>
    </location>
</feature>
<dbReference type="Pfam" id="PF13426">
    <property type="entry name" value="PAS_9"/>
    <property type="match status" value="1"/>
</dbReference>
<dbReference type="InterPro" id="IPR003661">
    <property type="entry name" value="HisK_dim/P_dom"/>
</dbReference>
<dbReference type="InterPro" id="IPR035965">
    <property type="entry name" value="PAS-like_dom_sf"/>
</dbReference>
<dbReference type="Gene3D" id="3.30.565.10">
    <property type="entry name" value="Histidine kinase-like ATPase, C-terminal domain"/>
    <property type="match status" value="1"/>
</dbReference>
<dbReference type="eggNOG" id="COG0784">
    <property type="taxonomic scope" value="Bacteria"/>
</dbReference>
<dbReference type="CDD" id="cd00130">
    <property type="entry name" value="PAS"/>
    <property type="match status" value="1"/>
</dbReference>
<dbReference type="SMART" id="SM00387">
    <property type="entry name" value="HATPase_c"/>
    <property type="match status" value="1"/>
</dbReference>
<dbReference type="Proteomes" id="UP000006055">
    <property type="component" value="Chromosome"/>
</dbReference>
<evidence type="ECO:0000259" key="6">
    <source>
        <dbReference type="PROSITE" id="PS50110"/>
    </source>
</evidence>
<evidence type="ECO:0000256" key="3">
    <source>
        <dbReference type="ARBA" id="ARBA00022553"/>
    </source>
</evidence>
<keyword evidence="9" id="KW-1185">Reference proteome</keyword>
<dbReference type="PROSITE" id="PS50110">
    <property type="entry name" value="RESPONSE_REGULATORY"/>
    <property type="match status" value="1"/>
</dbReference>
<dbReference type="PANTHER" id="PTHR43547">
    <property type="entry name" value="TWO-COMPONENT HISTIDINE KINASE"/>
    <property type="match status" value="1"/>
</dbReference>
<dbReference type="InterPro" id="IPR000014">
    <property type="entry name" value="PAS"/>
</dbReference>
<dbReference type="Gene3D" id="3.40.50.2300">
    <property type="match status" value="1"/>
</dbReference>
<dbReference type="NCBIfam" id="TIGR00229">
    <property type="entry name" value="sensory_box"/>
    <property type="match status" value="1"/>
</dbReference>
<evidence type="ECO:0000256" key="1">
    <source>
        <dbReference type="ARBA" id="ARBA00000085"/>
    </source>
</evidence>
<dbReference type="Pfam" id="PF02518">
    <property type="entry name" value="HATPase_c"/>
    <property type="match status" value="1"/>
</dbReference>
<dbReference type="EMBL" id="CP003360">
    <property type="protein sequence ID" value="AFM25734.1"/>
    <property type="molecule type" value="Genomic_DNA"/>
</dbReference>
<dbReference type="SMART" id="SM00448">
    <property type="entry name" value="REC"/>
    <property type="match status" value="1"/>
</dbReference>
<dbReference type="GO" id="GO:0000155">
    <property type="term" value="F:phosphorelay sensor kinase activity"/>
    <property type="evidence" value="ECO:0007669"/>
    <property type="project" value="InterPro"/>
</dbReference>
<evidence type="ECO:0000259" key="7">
    <source>
        <dbReference type="PROSITE" id="PS50112"/>
    </source>
</evidence>
<dbReference type="InterPro" id="IPR005467">
    <property type="entry name" value="His_kinase_dom"/>
</dbReference>
<dbReference type="InterPro" id="IPR036097">
    <property type="entry name" value="HisK_dim/P_sf"/>
</dbReference>
<name>I4C843_DESTA</name>
<dbReference type="Pfam" id="PF00072">
    <property type="entry name" value="Response_reg"/>
    <property type="match status" value="1"/>
</dbReference>
<keyword evidence="8" id="KW-0808">Transferase</keyword>
<dbReference type="SUPFAM" id="SSF47384">
    <property type="entry name" value="Homodimeric domain of signal transducing histidine kinase"/>
    <property type="match status" value="1"/>
</dbReference>
<dbReference type="CDD" id="cd00082">
    <property type="entry name" value="HisKA"/>
    <property type="match status" value="1"/>
</dbReference>
<dbReference type="EC" id="2.7.13.3" evidence="2"/>
<dbReference type="Pfam" id="PF00512">
    <property type="entry name" value="HisKA"/>
    <property type="match status" value="1"/>
</dbReference>
<dbReference type="SMART" id="SM00388">
    <property type="entry name" value="HisKA"/>
    <property type="match status" value="1"/>
</dbReference>
<dbReference type="KEGG" id="dti:Desti_3072"/>
<comment type="catalytic activity">
    <reaction evidence="1">
        <text>ATP + protein L-histidine = ADP + protein N-phospho-L-histidine.</text>
        <dbReference type="EC" id="2.7.13.3"/>
    </reaction>
</comment>
<sequence>MANRPLQRKVLIADDSEILNNMLKDVFEDHGYEVFQSFNGLEAKAAFLKNQPDLVLVDLQLPKLDGFEVLRYIKDKSSRAIVILMTGVGSQEIAVKAMKLGADEYLSKPFEMDSVAAIAEKLLAGRKALEENIRLKKRIQRNEKYAAQLASSINEALLTTDSEGNIRFANRAASEMWGYSLEELMNNDVHFLIQAESRTLLSRNLIKDTLRDGKTEGEFIFRKKDRGTFPGYLSSSLIQEQGRNPDVVIVVADLTRLHEVERRLKHSEKMASLGKVVEGVAHEVRNCLTSLGGFALRLRKTMNDNPTGNEYVDIILKDVKRLEKMVKDIEDYVRFSKFHRFRARNVDLIEIARQARQRVLQKLSSEMDRVIFVLNDEANIPKISADPEALEEVFYNIILNSYEAMPKGGRLKVDMKRVGSSINVSFTDTGIGIENEDLTEIFNPFVTSKTSGAGMGLSKALLLVEEHGGTLKVSSQPHKGAVFKLTLPIERSGNGFS</sequence>
<dbReference type="STRING" id="706587.Desti_3072"/>
<dbReference type="SUPFAM" id="SSF52172">
    <property type="entry name" value="CheY-like"/>
    <property type="match status" value="1"/>
</dbReference>
<dbReference type="PROSITE" id="PS50112">
    <property type="entry name" value="PAS"/>
    <property type="match status" value="1"/>
</dbReference>
<feature type="domain" description="PAS" evidence="7">
    <location>
        <begin position="142"/>
        <end position="213"/>
    </location>
</feature>
<dbReference type="PRINTS" id="PR00344">
    <property type="entry name" value="BCTRLSENSOR"/>
</dbReference>
<evidence type="ECO:0000313" key="8">
    <source>
        <dbReference type="EMBL" id="AFM25734.1"/>
    </source>
</evidence>
<dbReference type="PROSITE" id="PS50109">
    <property type="entry name" value="HIS_KIN"/>
    <property type="match status" value="1"/>
</dbReference>
<dbReference type="SUPFAM" id="SSF55874">
    <property type="entry name" value="ATPase domain of HSP90 chaperone/DNA topoisomerase II/histidine kinase"/>
    <property type="match status" value="1"/>
</dbReference>
<dbReference type="Gene3D" id="1.10.287.130">
    <property type="match status" value="1"/>
</dbReference>
<dbReference type="eggNOG" id="COG5000">
    <property type="taxonomic scope" value="Bacteria"/>
</dbReference>
<dbReference type="SMART" id="SM00091">
    <property type="entry name" value="PAS"/>
    <property type="match status" value="1"/>
</dbReference>
<dbReference type="InterPro" id="IPR011006">
    <property type="entry name" value="CheY-like_superfamily"/>
</dbReference>
<protein>
    <recommendedName>
        <fullName evidence="2">histidine kinase</fullName>
        <ecNumber evidence="2">2.7.13.3</ecNumber>
    </recommendedName>
</protein>
<feature type="modified residue" description="4-aspartylphosphate" evidence="4">
    <location>
        <position position="58"/>
    </location>
</feature>
<dbReference type="HOGENOM" id="CLU_000445_114_39_7"/>
<accession>I4C843</accession>
<dbReference type="InterPro" id="IPR004358">
    <property type="entry name" value="Sig_transdc_His_kin-like_C"/>
</dbReference>
<evidence type="ECO:0000259" key="5">
    <source>
        <dbReference type="PROSITE" id="PS50109"/>
    </source>
</evidence>
<reference evidence="9" key="1">
    <citation type="submission" date="2012-06" db="EMBL/GenBank/DDBJ databases">
        <title>Complete sequence of chromosome of Desulfomonile tiedjei DSM 6799.</title>
        <authorList>
            <person name="Lucas S."/>
            <person name="Copeland A."/>
            <person name="Lapidus A."/>
            <person name="Glavina del Rio T."/>
            <person name="Dalin E."/>
            <person name="Tice H."/>
            <person name="Bruce D."/>
            <person name="Goodwin L."/>
            <person name="Pitluck S."/>
            <person name="Peters L."/>
            <person name="Ovchinnikova G."/>
            <person name="Zeytun A."/>
            <person name="Lu M."/>
            <person name="Kyrpides N."/>
            <person name="Mavromatis K."/>
            <person name="Ivanova N."/>
            <person name="Brettin T."/>
            <person name="Detter J.C."/>
            <person name="Han C."/>
            <person name="Larimer F."/>
            <person name="Land M."/>
            <person name="Hauser L."/>
            <person name="Markowitz V."/>
            <person name="Cheng J.-F."/>
            <person name="Hugenholtz P."/>
            <person name="Woyke T."/>
            <person name="Wu D."/>
            <person name="Spring S."/>
            <person name="Schroeder M."/>
            <person name="Brambilla E."/>
            <person name="Klenk H.-P."/>
            <person name="Eisen J.A."/>
        </authorList>
    </citation>
    <scope>NUCLEOTIDE SEQUENCE [LARGE SCALE GENOMIC DNA]</scope>
    <source>
        <strain evidence="9">ATCC 49306 / DSM 6799 / DCB-1</strain>
    </source>
</reference>